<dbReference type="AlphaFoldDB" id="A0A2T7P3V7"/>
<feature type="region of interest" description="Disordered" evidence="1">
    <location>
        <begin position="112"/>
        <end position="132"/>
    </location>
</feature>
<dbReference type="EMBL" id="PZQS01000006">
    <property type="protein sequence ID" value="PVD28104.1"/>
    <property type="molecule type" value="Genomic_DNA"/>
</dbReference>
<feature type="compositionally biased region" description="Basic and acidic residues" evidence="1">
    <location>
        <begin position="60"/>
        <end position="71"/>
    </location>
</feature>
<dbReference type="Proteomes" id="UP000245119">
    <property type="component" value="Linkage Group LG6"/>
</dbReference>
<protein>
    <submittedName>
        <fullName evidence="2">Uncharacterized protein</fullName>
    </submittedName>
</protein>
<feature type="region of interest" description="Disordered" evidence="1">
    <location>
        <begin position="51"/>
        <end position="97"/>
    </location>
</feature>
<proteinExistence type="predicted"/>
<gene>
    <name evidence="2" type="ORF">C0Q70_10686</name>
</gene>
<evidence type="ECO:0000313" key="2">
    <source>
        <dbReference type="EMBL" id="PVD28104.1"/>
    </source>
</evidence>
<comment type="caution">
    <text evidence="2">The sequence shown here is derived from an EMBL/GenBank/DDBJ whole genome shotgun (WGS) entry which is preliminary data.</text>
</comment>
<evidence type="ECO:0000256" key="1">
    <source>
        <dbReference type="SAM" id="MobiDB-lite"/>
    </source>
</evidence>
<keyword evidence="3" id="KW-1185">Reference proteome</keyword>
<reference evidence="2 3" key="1">
    <citation type="submission" date="2018-04" db="EMBL/GenBank/DDBJ databases">
        <title>The genome of golden apple snail Pomacea canaliculata provides insight into stress tolerance and invasive adaptation.</title>
        <authorList>
            <person name="Liu C."/>
            <person name="Liu B."/>
            <person name="Ren Y."/>
            <person name="Zhang Y."/>
            <person name="Wang H."/>
            <person name="Li S."/>
            <person name="Jiang F."/>
            <person name="Yin L."/>
            <person name="Zhang G."/>
            <person name="Qian W."/>
            <person name="Fan W."/>
        </authorList>
    </citation>
    <scope>NUCLEOTIDE SEQUENCE [LARGE SCALE GENOMIC DNA]</scope>
    <source>
        <strain evidence="2">SZHN2017</strain>
        <tissue evidence="2">Muscle</tissue>
    </source>
</reference>
<name>A0A2T7P3V7_POMCA</name>
<evidence type="ECO:0000313" key="3">
    <source>
        <dbReference type="Proteomes" id="UP000245119"/>
    </source>
</evidence>
<sequence>MMIISRRLDYAQEDPSQQHRYSVDLHETEDLDFADDISLLSHRQQYAQTKLSKLAEEEEKTGLKKADRRAENQQQAGTPNPTSRREHPGNRPLHTAAITRLPVLVEFRALASPAVDVSTGPPGRTNNSLDNV</sequence>
<accession>A0A2T7P3V7</accession>
<feature type="compositionally biased region" description="Polar residues" evidence="1">
    <location>
        <begin position="72"/>
        <end position="82"/>
    </location>
</feature>
<organism evidence="2 3">
    <name type="scientific">Pomacea canaliculata</name>
    <name type="common">Golden apple snail</name>
    <dbReference type="NCBI Taxonomy" id="400727"/>
    <lineage>
        <taxon>Eukaryota</taxon>
        <taxon>Metazoa</taxon>
        <taxon>Spiralia</taxon>
        <taxon>Lophotrochozoa</taxon>
        <taxon>Mollusca</taxon>
        <taxon>Gastropoda</taxon>
        <taxon>Caenogastropoda</taxon>
        <taxon>Architaenioglossa</taxon>
        <taxon>Ampullarioidea</taxon>
        <taxon>Ampullariidae</taxon>
        <taxon>Pomacea</taxon>
    </lineage>
</organism>